<feature type="non-terminal residue" evidence="1">
    <location>
        <position position="159"/>
    </location>
</feature>
<gene>
    <name evidence="1" type="ORF">g.47011</name>
</gene>
<organism evidence="1">
    <name type="scientific">Cuerna arida</name>
    <dbReference type="NCBI Taxonomy" id="1464854"/>
    <lineage>
        <taxon>Eukaryota</taxon>
        <taxon>Metazoa</taxon>
        <taxon>Ecdysozoa</taxon>
        <taxon>Arthropoda</taxon>
        <taxon>Hexapoda</taxon>
        <taxon>Insecta</taxon>
        <taxon>Pterygota</taxon>
        <taxon>Neoptera</taxon>
        <taxon>Paraneoptera</taxon>
        <taxon>Hemiptera</taxon>
        <taxon>Auchenorrhyncha</taxon>
        <taxon>Membracoidea</taxon>
        <taxon>Cicadellidae</taxon>
        <taxon>Cicadellinae</taxon>
        <taxon>Proconiini</taxon>
        <taxon>Cuerna</taxon>
    </lineage>
</organism>
<name>A0A1B6H3A5_9HEMI</name>
<dbReference type="EMBL" id="GECZ01000632">
    <property type="protein sequence ID" value="JAS69137.1"/>
    <property type="molecule type" value="Transcribed_RNA"/>
</dbReference>
<proteinExistence type="predicted"/>
<reference evidence="1" key="1">
    <citation type="submission" date="2015-11" db="EMBL/GenBank/DDBJ databases">
        <title>De novo transcriptome assembly of four potential Pierce s Disease insect vectors from Arizona vineyards.</title>
        <authorList>
            <person name="Tassone E.E."/>
        </authorList>
    </citation>
    <scope>NUCLEOTIDE SEQUENCE</scope>
</reference>
<accession>A0A1B6H3A5</accession>
<dbReference type="AlphaFoldDB" id="A0A1B6H3A5"/>
<evidence type="ECO:0000313" key="1">
    <source>
        <dbReference type="EMBL" id="JAS69137.1"/>
    </source>
</evidence>
<feature type="non-terminal residue" evidence="1">
    <location>
        <position position="1"/>
    </location>
</feature>
<sequence>KHAMALAFLPPERIEEGYKDLLSFAAKNENLNIVMGNFLEYLKKVWIDGVGAATFSVFRQRSRSNYSQEVYHNTFLRKLGAQTQIDIWTFTETLRKQERMYVDRLKTRVCVGKPPRMLCVLAHPRVKNAMWAMLDSRNPVKEFLVEVCVYGLNGIFSNM</sequence>
<protein>
    <submittedName>
        <fullName evidence="1">Uncharacterized protein</fullName>
    </submittedName>
</protein>